<accession>A0A6J5P5S2</accession>
<dbReference type="EMBL" id="LR796790">
    <property type="protein sequence ID" value="CAB4166537.1"/>
    <property type="molecule type" value="Genomic_DNA"/>
</dbReference>
<evidence type="ECO:0000313" key="1">
    <source>
        <dbReference type="EMBL" id="CAB4166537.1"/>
    </source>
</evidence>
<gene>
    <name evidence="1" type="ORF">UFOVP851_34</name>
</gene>
<protein>
    <submittedName>
        <fullName evidence="1">Uncharacterized protein</fullName>
    </submittedName>
</protein>
<organism evidence="1">
    <name type="scientific">uncultured Caudovirales phage</name>
    <dbReference type="NCBI Taxonomy" id="2100421"/>
    <lineage>
        <taxon>Viruses</taxon>
        <taxon>Duplodnaviria</taxon>
        <taxon>Heunggongvirae</taxon>
        <taxon>Uroviricota</taxon>
        <taxon>Caudoviricetes</taxon>
        <taxon>Peduoviridae</taxon>
        <taxon>Maltschvirus</taxon>
        <taxon>Maltschvirus maltsch</taxon>
    </lineage>
</organism>
<reference evidence="1" key="1">
    <citation type="submission" date="2020-04" db="EMBL/GenBank/DDBJ databases">
        <authorList>
            <person name="Chiriac C."/>
            <person name="Salcher M."/>
            <person name="Ghai R."/>
            <person name="Kavagutti S V."/>
        </authorList>
    </citation>
    <scope>NUCLEOTIDE SEQUENCE</scope>
</reference>
<name>A0A6J5P5S2_9CAUD</name>
<sequence>MTSITLEELVEQYASDIAAIGGNFTINDIKRAYSTGYQIGELMAMLRPFEGIKSDKEN</sequence>
<proteinExistence type="predicted"/>